<protein>
    <recommendedName>
        <fullName evidence="2">VPS9 domain-containing protein</fullName>
    </recommendedName>
</protein>
<dbReference type="Gene3D" id="1.20.1050.80">
    <property type="entry name" value="VPS9 domain"/>
    <property type="match status" value="1"/>
</dbReference>
<feature type="region of interest" description="Disordered" evidence="1">
    <location>
        <begin position="1"/>
        <end position="115"/>
    </location>
</feature>
<feature type="compositionally biased region" description="Low complexity" evidence="1">
    <location>
        <begin position="13"/>
        <end position="30"/>
    </location>
</feature>
<dbReference type="PANTHER" id="PTHR23101">
    <property type="entry name" value="RAB GDP/GTP EXCHANGE FACTOR"/>
    <property type="match status" value="1"/>
</dbReference>
<evidence type="ECO:0000259" key="2">
    <source>
        <dbReference type="PROSITE" id="PS51205"/>
    </source>
</evidence>
<evidence type="ECO:0000313" key="4">
    <source>
        <dbReference type="Proteomes" id="UP001642405"/>
    </source>
</evidence>
<dbReference type="SMART" id="SM00167">
    <property type="entry name" value="VPS9"/>
    <property type="match status" value="1"/>
</dbReference>
<feature type="compositionally biased region" description="Low complexity" evidence="1">
    <location>
        <begin position="684"/>
        <end position="697"/>
    </location>
</feature>
<dbReference type="Proteomes" id="UP001642405">
    <property type="component" value="Unassembled WGS sequence"/>
</dbReference>
<dbReference type="PROSITE" id="PS51205">
    <property type="entry name" value="VPS9"/>
    <property type="match status" value="1"/>
</dbReference>
<dbReference type="SUPFAM" id="SSF109993">
    <property type="entry name" value="VPS9 domain"/>
    <property type="match status" value="1"/>
</dbReference>
<accession>A0ABP0BPE9</accession>
<reference evidence="3 4" key="1">
    <citation type="submission" date="2024-01" db="EMBL/GenBank/DDBJ databases">
        <authorList>
            <person name="Allen C."/>
            <person name="Tagirdzhanova G."/>
        </authorList>
    </citation>
    <scope>NUCLEOTIDE SEQUENCE [LARGE SCALE GENOMIC DNA]</scope>
</reference>
<feature type="region of interest" description="Disordered" evidence="1">
    <location>
        <begin position="173"/>
        <end position="221"/>
    </location>
</feature>
<feature type="domain" description="VPS9" evidence="2">
    <location>
        <begin position="271"/>
        <end position="427"/>
    </location>
</feature>
<dbReference type="InterPro" id="IPR037191">
    <property type="entry name" value="VPS9_dom_sf"/>
</dbReference>
<sequence length="823" mass="87405">MFSSLTETFMAPAGSKDATAAGKAAGKTTGPRPGPLHSNRSTSGPDTKLSTSAASSRKPSIVLSGASPDKPASTDPRVETQSGKTKKDGASVFDTFGDTADDDDNTPEPPRASVDMDELPIELIGLADSFIESLQAKVHPTPPNIDNLSQKFQDFYATASSHIATHVAALALRQNRSRSPPPRITARSSTASILRAKAASISSRDKNSTPPPPPPKNEVEQKMLSADEMAERKRARRALEQKRGLMEEAVERRLCEGIYDRIYRHRTTQDEAQDEMLRSKTAALDLVGISPADLGVDLGVSPSASPEAIAMRLEEVREWLEPARKQLVNMGQTHYPLGKLNRLKAAHKSIVDTLAHFHPSSSADEIMPMLIYALITLPPEQLNVVSDLNFIQRFRWEQKMEGEAAYCLTNLEASISFLETVDLSTLRADEPQSGPIKATGVDSPKTETFPPAYFAQQGLTAATPTTPSAPEVNTGQISAEGIKPTPSPSAGLIAAVQLRNRRLSDLVNTPAHALSTASDAVMNTFNAADQGLKTIGNSLEGSYNLLFGRLGQARQQQQQALASASASASALAGTADVVLPKTLDDARKLVTTPPPVSEDEASLNGDDQALPQHETTPQTTPPQPQRRQYRKISSLSMSSKDTKDGKDGKDDKMLTVLAGRKASSSRDPSVDSSRSGTGSRKALGASAAGDDDAASTAGSVTTAGATATNPALLDSVRNLGSSLNPMSRLSSIGTFRGFGRAASTPTAPTVATGTEKAAEGGDLATAFPDIAAALPPKPAVAPPVKRFMELHNPADLRISEVMELLRDYRRLATALKDMGAFKE</sequence>
<evidence type="ECO:0000256" key="1">
    <source>
        <dbReference type="SAM" id="MobiDB-lite"/>
    </source>
</evidence>
<organism evidence="3 4">
    <name type="scientific">Sporothrix curviconia</name>
    <dbReference type="NCBI Taxonomy" id="1260050"/>
    <lineage>
        <taxon>Eukaryota</taxon>
        <taxon>Fungi</taxon>
        <taxon>Dikarya</taxon>
        <taxon>Ascomycota</taxon>
        <taxon>Pezizomycotina</taxon>
        <taxon>Sordariomycetes</taxon>
        <taxon>Sordariomycetidae</taxon>
        <taxon>Ophiostomatales</taxon>
        <taxon>Ophiostomataceae</taxon>
        <taxon>Sporothrix</taxon>
    </lineage>
</organism>
<keyword evidence="4" id="KW-1185">Reference proteome</keyword>
<feature type="compositionally biased region" description="Basic and acidic residues" evidence="1">
    <location>
        <begin position="640"/>
        <end position="653"/>
    </location>
</feature>
<evidence type="ECO:0000313" key="3">
    <source>
        <dbReference type="EMBL" id="CAK7220925.1"/>
    </source>
</evidence>
<feature type="region of interest" description="Disordered" evidence="1">
    <location>
        <begin position="588"/>
        <end position="697"/>
    </location>
</feature>
<dbReference type="PANTHER" id="PTHR23101:SF97">
    <property type="entry name" value="DOMAIN PROTEIN, PUTATIVE (AFU_ORTHOLOGUE AFUA_2G10890)-RELATED"/>
    <property type="match status" value="1"/>
</dbReference>
<feature type="compositionally biased region" description="Polar residues" evidence="1">
    <location>
        <begin position="38"/>
        <end position="58"/>
    </location>
</feature>
<proteinExistence type="predicted"/>
<dbReference type="InterPro" id="IPR003123">
    <property type="entry name" value="VPS9"/>
</dbReference>
<comment type="caution">
    <text evidence="3">The sequence shown here is derived from an EMBL/GenBank/DDBJ whole genome shotgun (WGS) entry which is preliminary data.</text>
</comment>
<gene>
    <name evidence="3" type="ORF">SCUCBS95973_004322</name>
</gene>
<name>A0ABP0BPE9_9PEZI</name>
<dbReference type="EMBL" id="CAWUHB010000021">
    <property type="protein sequence ID" value="CAK7220925.1"/>
    <property type="molecule type" value="Genomic_DNA"/>
</dbReference>
<dbReference type="Pfam" id="PF02204">
    <property type="entry name" value="VPS9"/>
    <property type="match status" value="1"/>
</dbReference>
<dbReference type="InterPro" id="IPR045046">
    <property type="entry name" value="Vps9-like"/>
</dbReference>
<feature type="compositionally biased region" description="Low complexity" evidence="1">
    <location>
        <begin position="665"/>
        <end position="675"/>
    </location>
</feature>